<evidence type="ECO:0000259" key="3">
    <source>
        <dbReference type="SMART" id="SM01288"/>
    </source>
</evidence>
<accession>A0A6P6JHX0</accession>
<dbReference type="InterPro" id="IPR007111">
    <property type="entry name" value="NACHT_NTPase"/>
</dbReference>
<dbReference type="Proteomes" id="UP000515129">
    <property type="component" value="Chromosome 26"/>
</dbReference>
<dbReference type="InterPro" id="IPR027417">
    <property type="entry name" value="P-loop_NTPase"/>
</dbReference>
<evidence type="ECO:0000313" key="4">
    <source>
        <dbReference type="Proteomes" id="UP000515129"/>
    </source>
</evidence>
<organism evidence="4 5">
    <name type="scientific">Carassius auratus</name>
    <name type="common">Goldfish</name>
    <dbReference type="NCBI Taxonomy" id="7957"/>
    <lineage>
        <taxon>Eukaryota</taxon>
        <taxon>Metazoa</taxon>
        <taxon>Chordata</taxon>
        <taxon>Craniata</taxon>
        <taxon>Vertebrata</taxon>
        <taxon>Euteleostomi</taxon>
        <taxon>Actinopterygii</taxon>
        <taxon>Neopterygii</taxon>
        <taxon>Teleostei</taxon>
        <taxon>Ostariophysi</taxon>
        <taxon>Cypriniformes</taxon>
        <taxon>Cyprinidae</taxon>
        <taxon>Cyprininae</taxon>
        <taxon>Carassius</taxon>
    </lineage>
</organism>
<evidence type="ECO:0000256" key="1">
    <source>
        <dbReference type="ARBA" id="ARBA00022614"/>
    </source>
</evidence>
<dbReference type="Gene3D" id="3.40.50.300">
    <property type="entry name" value="P-loop containing nucleotide triphosphate hydrolases"/>
    <property type="match status" value="1"/>
</dbReference>
<keyword evidence="2" id="KW-0677">Repeat</keyword>
<evidence type="ECO:0000256" key="2">
    <source>
        <dbReference type="ARBA" id="ARBA00022737"/>
    </source>
</evidence>
<gene>
    <name evidence="5" type="primary">LOC113043935</name>
</gene>
<keyword evidence="1" id="KW-0433">Leucine-rich repeat</keyword>
<proteinExistence type="predicted"/>
<dbReference type="Pfam" id="PF14484">
    <property type="entry name" value="FISNA"/>
    <property type="match status" value="1"/>
</dbReference>
<dbReference type="OrthoDB" id="654191at2759"/>
<feature type="domain" description="FISNA" evidence="3">
    <location>
        <begin position="82"/>
        <end position="152"/>
    </location>
</feature>
<reference evidence="5" key="1">
    <citation type="submission" date="2025-08" db="UniProtKB">
        <authorList>
            <consortium name="RefSeq"/>
        </authorList>
    </citation>
    <scope>IDENTIFICATION</scope>
    <source>
        <strain evidence="5">Wakin</strain>
        <tissue evidence="5">Muscle</tissue>
    </source>
</reference>
<dbReference type="RefSeq" id="XP_026059274.1">
    <property type="nucleotide sequence ID" value="XM_026203489.1"/>
</dbReference>
<dbReference type="SMART" id="SM01288">
    <property type="entry name" value="FISNA"/>
    <property type="match status" value="1"/>
</dbReference>
<name>A0A6P6JHX0_CARAU</name>
<dbReference type="KEGG" id="caua:113043935"/>
<evidence type="ECO:0000313" key="5">
    <source>
        <dbReference type="RefSeq" id="XP_026059274.1"/>
    </source>
</evidence>
<dbReference type="PANTHER" id="PTHR24106">
    <property type="entry name" value="NACHT, LRR AND CARD DOMAINS-CONTAINING"/>
    <property type="match status" value="1"/>
</dbReference>
<keyword evidence="4" id="KW-1185">Reference proteome</keyword>
<protein>
    <submittedName>
        <fullName evidence="5">NACHT, LRR and PYD domains-containing protein 3-like</fullName>
    </submittedName>
</protein>
<sequence>MVSVPEQLLEAADELDKNKTSVSVDLNAKAGATVIAPVLTKNVIQGPVNISFYSGAVVPKNPHEGQLSQNQEDNILQKILESHKQHLKAKTERVFEGKKENKTHLSKVYTELFITEGGITEVYDEHEVLKFDQALKTPKFEDTPIDCNDIFSLLKQKDEGNIVVTKGIAGIGKMFSVHKFILDWAEGKANQDVDCVFLLPFREMNLIKDDKKISLHELLYRSSGYSGQK</sequence>
<dbReference type="AlphaFoldDB" id="A0A6P6JHX0"/>
<dbReference type="GeneID" id="113043935"/>
<dbReference type="InterPro" id="IPR029495">
    <property type="entry name" value="NACHT-assoc"/>
</dbReference>
<dbReference type="Pfam" id="PF05729">
    <property type="entry name" value="NACHT"/>
    <property type="match status" value="1"/>
</dbReference>
<dbReference type="InterPro" id="IPR051261">
    <property type="entry name" value="NLR"/>
</dbReference>